<sequence length="427" mass="46694">MALLCTVVGAQTAAPASEPELDTASTGQGLRISGFGTLGATRVNTLALGGFRRDTEQAHRARTPVLGVDSRLGLQLNWQPTPQWQAVAQVLVADSVQNKLSNQSLSMAFAGWSPLPQWTLRLGRLGLDAYMLGDVRQVGVAYPWVRPSPEFYGWMPIYALDGADVEYNQQNWGWRWRLKVQGGQTGRTVSHAALGKYRLDIDRGLGVVLSAQRDGWTLRASQVRLRVGSELNVPQLNAALQQLESQLPPPLNTQAQALSQALHIRGTAPVYSAVGAAYELGAWSWMTEWSHVRSSAASLPNGKRWYVSAAYRWQDWQPYVMYAQARPDRPAMAAPQWQAALAPVLGAAAAAQLQMVGDQSSAAVNLLRNDQHSWSLGLRRDLAENIALKAQIERVTVRPVGGGLWGQPLSPQQRRATVSSVTVDFSF</sequence>
<dbReference type="SUPFAM" id="SSF56935">
    <property type="entry name" value="Porins"/>
    <property type="match status" value="1"/>
</dbReference>
<evidence type="ECO:0000313" key="2">
    <source>
        <dbReference type="Proteomes" id="UP001606099"/>
    </source>
</evidence>
<gene>
    <name evidence="1" type="ORF">ACG0Z6_00375</name>
</gene>
<reference evidence="1 2" key="1">
    <citation type="submission" date="2024-08" db="EMBL/GenBank/DDBJ databases">
        <authorList>
            <person name="Lu H."/>
        </authorList>
    </citation>
    <scope>NUCLEOTIDE SEQUENCE [LARGE SCALE GENOMIC DNA]</scope>
    <source>
        <strain evidence="1 2">BYS180W</strain>
    </source>
</reference>
<evidence type="ECO:0000313" key="1">
    <source>
        <dbReference type="EMBL" id="MFG6446688.1"/>
    </source>
</evidence>
<name>A0ABW7FQX8_9BURK</name>
<dbReference type="EMBL" id="JBIGHZ010000001">
    <property type="protein sequence ID" value="MFG6446688.1"/>
    <property type="molecule type" value="Genomic_DNA"/>
</dbReference>
<accession>A0ABW7FQX8</accession>
<dbReference type="Gene3D" id="2.40.160.10">
    <property type="entry name" value="Porin"/>
    <property type="match status" value="1"/>
</dbReference>
<organism evidence="1 2">
    <name type="scientific">Roseateles rivi</name>
    <dbReference type="NCBI Taxonomy" id="3299028"/>
    <lineage>
        <taxon>Bacteria</taxon>
        <taxon>Pseudomonadati</taxon>
        <taxon>Pseudomonadota</taxon>
        <taxon>Betaproteobacteria</taxon>
        <taxon>Burkholderiales</taxon>
        <taxon>Sphaerotilaceae</taxon>
        <taxon>Roseateles</taxon>
    </lineage>
</organism>
<proteinExistence type="predicted"/>
<dbReference type="RefSeq" id="WP_394457758.1">
    <property type="nucleotide sequence ID" value="NZ_JBIGHZ010000001.1"/>
</dbReference>
<keyword evidence="2" id="KW-1185">Reference proteome</keyword>
<dbReference type="InterPro" id="IPR023614">
    <property type="entry name" value="Porin_dom_sf"/>
</dbReference>
<evidence type="ECO:0008006" key="3">
    <source>
        <dbReference type="Google" id="ProtNLM"/>
    </source>
</evidence>
<comment type="caution">
    <text evidence="1">The sequence shown here is derived from an EMBL/GenBank/DDBJ whole genome shotgun (WGS) entry which is preliminary data.</text>
</comment>
<protein>
    <recommendedName>
        <fullName evidence="3">Porin</fullName>
    </recommendedName>
</protein>
<dbReference type="Proteomes" id="UP001606099">
    <property type="component" value="Unassembled WGS sequence"/>
</dbReference>